<dbReference type="Proteomes" id="UP000887576">
    <property type="component" value="Unplaced"/>
</dbReference>
<accession>A0AC34QHN2</accession>
<dbReference type="WBParaSite" id="JU765_v2.g16486.t1">
    <property type="protein sequence ID" value="JU765_v2.g16486.t1"/>
    <property type="gene ID" value="JU765_v2.g16486"/>
</dbReference>
<evidence type="ECO:0000313" key="1">
    <source>
        <dbReference type="Proteomes" id="UP000887576"/>
    </source>
</evidence>
<evidence type="ECO:0000313" key="2">
    <source>
        <dbReference type="WBParaSite" id="JU765_v2.g16486.t1"/>
    </source>
</evidence>
<organism evidence="1 2">
    <name type="scientific">Panagrolaimus sp. JU765</name>
    <dbReference type="NCBI Taxonomy" id="591449"/>
    <lineage>
        <taxon>Eukaryota</taxon>
        <taxon>Metazoa</taxon>
        <taxon>Ecdysozoa</taxon>
        <taxon>Nematoda</taxon>
        <taxon>Chromadorea</taxon>
        <taxon>Rhabditida</taxon>
        <taxon>Tylenchina</taxon>
        <taxon>Panagrolaimomorpha</taxon>
        <taxon>Panagrolaimoidea</taxon>
        <taxon>Panagrolaimidae</taxon>
        <taxon>Panagrolaimus</taxon>
    </lineage>
</organism>
<sequence length="116" mass="12986">MIINQLVPFLLFCFFSEIFAFQIDSETVGLGTQNDVKTLSNTPNDFIRARRIARSDELETAPPPVDLNVSEDELDALTKHFQQYSVQHSSRHSGGIVKPVNFDEVVATSFNSPEVV</sequence>
<name>A0AC34QHN2_9BILA</name>
<reference evidence="2" key="1">
    <citation type="submission" date="2022-11" db="UniProtKB">
        <authorList>
            <consortium name="WormBaseParasite"/>
        </authorList>
    </citation>
    <scope>IDENTIFICATION</scope>
</reference>
<protein>
    <submittedName>
        <fullName evidence="2">Uncharacterized protein</fullName>
    </submittedName>
</protein>
<proteinExistence type="predicted"/>